<evidence type="ECO:0000256" key="1">
    <source>
        <dbReference type="SAM" id="MobiDB-lite"/>
    </source>
</evidence>
<evidence type="ECO:0000256" key="2">
    <source>
        <dbReference type="SAM" id="Phobius"/>
    </source>
</evidence>
<accession>A0A645E6T4</accession>
<dbReference type="AlphaFoldDB" id="A0A645E6T4"/>
<reference evidence="3" key="1">
    <citation type="submission" date="2019-08" db="EMBL/GenBank/DDBJ databases">
        <authorList>
            <person name="Kucharzyk K."/>
            <person name="Murdoch R.W."/>
            <person name="Higgins S."/>
            <person name="Loffler F."/>
        </authorList>
    </citation>
    <scope>NUCLEOTIDE SEQUENCE</scope>
</reference>
<gene>
    <name evidence="3" type="ORF">SDC9_144708</name>
</gene>
<protein>
    <submittedName>
        <fullName evidence="3">Uncharacterized protein</fullName>
    </submittedName>
</protein>
<feature type="compositionally biased region" description="Polar residues" evidence="1">
    <location>
        <begin position="51"/>
        <end position="68"/>
    </location>
</feature>
<name>A0A645E6T4_9ZZZZ</name>
<keyword evidence="2" id="KW-0472">Membrane</keyword>
<feature type="region of interest" description="Disordered" evidence="1">
    <location>
        <begin position="41"/>
        <end position="68"/>
    </location>
</feature>
<proteinExistence type="predicted"/>
<keyword evidence="2" id="KW-1133">Transmembrane helix</keyword>
<dbReference type="EMBL" id="VSSQ01043804">
    <property type="protein sequence ID" value="MPM97534.1"/>
    <property type="molecule type" value="Genomic_DNA"/>
</dbReference>
<organism evidence="3">
    <name type="scientific">bioreactor metagenome</name>
    <dbReference type="NCBI Taxonomy" id="1076179"/>
    <lineage>
        <taxon>unclassified sequences</taxon>
        <taxon>metagenomes</taxon>
        <taxon>ecological metagenomes</taxon>
    </lineage>
</organism>
<keyword evidence="2" id="KW-0812">Transmembrane</keyword>
<evidence type="ECO:0000313" key="3">
    <source>
        <dbReference type="EMBL" id="MPM97534.1"/>
    </source>
</evidence>
<sequence length="95" mass="10159">MPASLTVEDDKYLYFTAEVPGYSFFAITGTATAQKIDEENTQLPAEERSVGNIQSKKNETQGAESENNSGSSLIFVVIVIAALGVIGLGLKSMKK</sequence>
<feature type="transmembrane region" description="Helical" evidence="2">
    <location>
        <begin position="72"/>
        <end position="90"/>
    </location>
</feature>
<comment type="caution">
    <text evidence="3">The sequence shown here is derived from an EMBL/GenBank/DDBJ whole genome shotgun (WGS) entry which is preliminary data.</text>
</comment>